<name>A0A0A9GH12_ARUDO</name>
<organism evidence="1">
    <name type="scientific">Arundo donax</name>
    <name type="common">Giant reed</name>
    <name type="synonym">Donax arundinaceus</name>
    <dbReference type="NCBI Taxonomy" id="35708"/>
    <lineage>
        <taxon>Eukaryota</taxon>
        <taxon>Viridiplantae</taxon>
        <taxon>Streptophyta</taxon>
        <taxon>Embryophyta</taxon>
        <taxon>Tracheophyta</taxon>
        <taxon>Spermatophyta</taxon>
        <taxon>Magnoliopsida</taxon>
        <taxon>Liliopsida</taxon>
        <taxon>Poales</taxon>
        <taxon>Poaceae</taxon>
        <taxon>PACMAD clade</taxon>
        <taxon>Arundinoideae</taxon>
        <taxon>Arundineae</taxon>
        <taxon>Arundo</taxon>
    </lineage>
</organism>
<protein>
    <submittedName>
        <fullName evidence="1">Uncharacterized protein</fullName>
    </submittedName>
</protein>
<dbReference type="AlphaFoldDB" id="A0A0A9GH12"/>
<evidence type="ECO:0000313" key="1">
    <source>
        <dbReference type="EMBL" id="JAE22704.1"/>
    </source>
</evidence>
<accession>A0A0A9GH12</accession>
<proteinExistence type="predicted"/>
<reference evidence="1" key="1">
    <citation type="submission" date="2014-09" db="EMBL/GenBank/DDBJ databases">
        <authorList>
            <person name="Magalhaes I.L.F."/>
            <person name="Oliveira U."/>
            <person name="Santos F.R."/>
            <person name="Vidigal T.H.D.A."/>
            <person name="Brescovit A.D."/>
            <person name="Santos A.J."/>
        </authorList>
    </citation>
    <scope>NUCLEOTIDE SEQUENCE</scope>
    <source>
        <tissue evidence="1">Shoot tissue taken approximately 20 cm above the soil surface</tissue>
    </source>
</reference>
<reference evidence="1" key="2">
    <citation type="journal article" date="2015" name="Data Brief">
        <title>Shoot transcriptome of the giant reed, Arundo donax.</title>
        <authorList>
            <person name="Barrero R.A."/>
            <person name="Guerrero F.D."/>
            <person name="Moolhuijzen P."/>
            <person name="Goolsby J.A."/>
            <person name="Tidwell J."/>
            <person name="Bellgard S.E."/>
            <person name="Bellgard M.I."/>
        </authorList>
    </citation>
    <scope>NUCLEOTIDE SEQUENCE</scope>
    <source>
        <tissue evidence="1">Shoot tissue taken approximately 20 cm above the soil surface</tissue>
    </source>
</reference>
<dbReference type="EMBL" id="GBRH01175192">
    <property type="protein sequence ID" value="JAE22704.1"/>
    <property type="molecule type" value="Transcribed_RNA"/>
</dbReference>
<sequence>MLCSELSSSPAFSFAALWLLPSSPLLPCQPANSICTSAGSPCRLRVTLGFTPANHPP</sequence>